<name>A0ACC1YQ35_MELAZ</name>
<accession>A0ACC1YQ35</accession>
<protein>
    <submittedName>
        <fullName evidence="1">Beta-amyrin 28-oxidase-like</fullName>
    </submittedName>
</protein>
<comment type="caution">
    <text evidence="1">The sequence shown here is derived from an EMBL/GenBank/DDBJ whole genome shotgun (WGS) entry which is preliminary data.</text>
</comment>
<dbReference type="Proteomes" id="UP001164539">
    <property type="component" value="Chromosome 2"/>
</dbReference>
<proteinExistence type="predicted"/>
<evidence type="ECO:0000313" key="1">
    <source>
        <dbReference type="EMBL" id="KAJ4725484.1"/>
    </source>
</evidence>
<sequence length="124" mass="14622">MEFFFLCGLSLFFLFISLSLLPFFFNHKSNASLPPPNHVWREHLRFPNWHVNIQRATPVEGPNGWKLYWSTNSRHKFPGCFPEAAQNLDPSRFQGNCGKEYARLEMRVLMQNTLRISKYVDQTN</sequence>
<reference evidence="1 2" key="1">
    <citation type="journal article" date="2023" name="Science">
        <title>Complex scaffold remodeling in plant triterpene biosynthesis.</title>
        <authorList>
            <person name="De La Pena R."/>
            <person name="Hodgson H."/>
            <person name="Liu J.C."/>
            <person name="Stephenson M.J."/>
            <person name="Martin A.C."/>
            <person name="Owen C."/>
            <person name="Harkess A."/>
            <person name="Leebens-Mack J."/>
            <person name="Jimenez L.E."/>
            <person name="Osbourn A."/>
            <person name="Sattely E.S."/>
        </authorList>
    </citation>
    <scope>NUCLEOTIDE SEQUENCE [LARGE SCALE GENOMIC DNA]</scope>
    <source>
        <strain evidence="2">cv. JPN11</strain>
        <tissue evidence="1">Leaf</tissue>
    </source>
</reference>
<gene>
    <name evidence="1" type="ORF">OWV82_004349</name>
</gene>
<keyword evidence="2" id="KW-1185">Reference proteome</keyword>
<organism evidence="1 2">
    <name type="scientific">Melia azedarach</name>
    <name type="common">Chinaberry tree</name>
    <dbReference type="NCBI Taxonomy" id="155640"/>
    <lineage>
        <taxon>Eukaryota</taxon>
        <taxon>Viridiplantae</taxon>
        <taxon>Streptophyta</taxon>
        <taxon>Embryophyta</taxon>
        <taxon>Tracheophyta</taxon>
        <taxon>Spermatophyta</taxon>
        <taxon>Magnoliopsida</taxon>
        <taxon>eudicotyledons</taxon>
        <taxon>Gunneridae</taxon>
        <taxon>Pentapetalae</taxon>
        <taxon>rosids</taxon>
        <taxon>malvids</taxon>
        <taxon>Sapindales</taxon>
        <taxon>Meliaceae</taxon>
        <taxon>Melia</taxon>
    </lineage>
</organism>
<evidence type="ECO:0000313" key="2">
    <source>
        <dbReference type="Proteomes" id="UP001164539"/>
    </source>
</evidence>
<dbReference type="EMBL" id="CM051395">
    <property type="protein sequence ID" value="KAJ4725484.1"/>
    <property type="molecule type" value="Genomic_DNA"/>
</dbReference>